<protein>
    <recommendedName>
        <fullName evidence="2">Prepilin type IV endopeptidase peptidase domain-containing protein</fullName>
    </recommendedName>
</protein>
<feature type="transmembrane region" description="Helical" evidence="1">
    <location>
        <begin position="165"/>
        <end position="186"/>
    </location>
</feature>
<reference evidence="3 4" key="2">
    <citation type="submission" date="2013-03" db="EMBL/GenBank/DDBJ databases">
        <title>The Genome Sequence of Enterococcus casseliflavus EC20 (899205).</title>
        <authorList>
            <consortium name="The Broad Institute Genomics Platform"/>
            <consortium name="The Broad Institute Genome Sequencing Center for Infectious Disease"/>
            <person name="Russ C."/>
            <person name="Feldgarden M."/>
            <person name="Gilmore M."/>
            <person name="Manson J."/>
            <person name="Palmer K."/>
            <person name="Carniol K."/>
            <person name="Walker B."/>
            <person name="Young S.K."/>
            <person name="Zeng Q."/>
            <person name="Gargeya S."/>
            <person name="Fitzgerald M."/>
            <person name="Haas B."/>
            <person name="Abouelleil A."/>
            <person name="Allen A.W."/>
            <person name="Alvarado L."/>
            <person name="Arachchi H.M."/>
            <person name="Berlin A.M."/>
            <person name="Chapman S.B."/>
            <person name="Gainer-Dewar J."/>
            <person name="Goldberg J."/>
            <person name="Griggs A."/>
            <person name="Gujja S."/>
            <person name="Hansen M."/>
            <person name="Howarth C."/>
            <person name="Imamovic A."/>
            <person name="Ireland A."/>
            <person name="Larimer J."/>
            <person name="McCowan C."/>
            <person name="Murphy C."/>
            <person name="Pearson M."/>
            <person name="Poon T.W."/>
            <person name="Priest M."/>
            <person name="Roberts A."/>
            <person name="Saif S."/>
            <person name="Shea T."/>
            <person name="Sisk P."/>
            <person name="Sykes S."/>
            <person name="Wortman J."/>
            <person name="Nusbaum C."/>
            <person name="Birren B."/>
        </authorList>
    </citation>
    <scope>NUCLEOTIDE SEQUENCE [LARGE SCALE GENOMIC DNA]</scope>
    <source>
        <strain evidence="3 4">EC20</strain>
    </source>
</reference>
<feature type="transmembrane region" description="Helical" evidence="1">
    <location>
        <begin position="60"/>
        <end position="77"/>
    </location>
</feature>
<gene>
    <name evidence="3" type="ORF">ECBG_03011</name>
</gene>
<keyword evidence="1" id="KW-0812">Transmembrane</keyword>
<feature type="transmembrane region" description="Helical" evidence="1">
    <location>
        <begin position="6"/>
        <end position="27"/>
    </location>
</feature>
<keyword evidence="1" id="KW-0472">Membrane</keyword>
<keyword evidence="4" id="KW-1185">Reference proteome</keyword>
<feature type="transmembrane region" description="Helical" evidence="1">
    <location>
        <begin position="127"/>
        <end position="145"/>
    </location>
</feature>
<name>C9ACY3_ENTCA</name>
<dbReference type="EMBL" id="CP004856">
    <property type="protein sequence ID" value="EEV40742.1"/>
    <property type="molecule type" value="Genomic_DNA"/>
</dbReference>
<dbReference type="GeneID" id="15143694"/>
<sequence>MTIFVFFLGALLGFFWLLLLQTLFWNLPKSDSRSHYQKVNKVSDNHWFLLLPTRWLSPPFYWVFACLCYGGLCGVAFHDSESFLAFVWLTSAFLLSLTDLIDYSVYPQLLYPAHLLLALAQFRSGASFQWLSLGLLVPLVFFVWQEKMGDGDLLVLAGWGTWLSPSTLLALLLVASSLGLLAFFSYQGIWKKRLAQLPFVPFLSLGLLIVRFLAFHTFDAFFSLK</sequence>
<dbReference type="GO" id="GO:0016020">
    <property type="term" value="C:membrane"/>
    <property type="evidence" value="ECO:0007669"/>
    <property type="project" value="InterPro"/>
</dbReference>
<dbReference type="KEGG" id="ecas:ECBG_03011"/>
<dbReference type="Pfam" id="PF01478">
    <property type="entry name" value="Peptidase_A24"/>
    <property type="match status" value="1"/>
</dbReference>
<dbReference type="AlphaFoldDB" id="C9ACY3"/>
<dbReference type="GO" id="GO:0004190">
    <property type="term" value="F:aspartic-type endopeptidase activity"/>
    <property type="evidence" value="ECO:0007669"/>
    <property type="project" value="InterPro"/>
</dbReference>
<dbReference type="eggNOG" id="COG1989">
    <property type="taxonomic scope" value="Bacteria"/>
</dbReference>
<dbReference type="HOGENOM" id="CLU_1228344_0_0_9"/>
<dbReference type="RefSeq" id="WP_015510607.1">
    <property type="nucleotide sequence ID" value="NC_020995.1"/>
</dbReference>
<evidence type="ECO:0000313" key="3">
    <source>
        <dbReference type="EMBL" id="EEV40742.1"/>
    </source>
</evidence>
<feature type="transmembrane region" description="Helical" evidence="1">
    <location>
        <begin position="198"/>
        <end position="218"/>
    </location>
</feature>
<feature type="transmembrane region" description="Helical" evidence="1">
    <location>
        <begin position="83"/>
        <end position="106"/>
    </location>
</feature>
<organism evidence="3 4">
    <name type="scientific">Enterococcus casseliflavus EC20</name>
    <dbReference type="NCBI Taxonomy" id="565655"/>
    <lineage>
        <taxon>Bacteria</taxon>
        <taxon>Bacillati</taxon>
        <taxon>Bacillota</taxon>
        <taxon>Bacilli</taxon>
        <taxon>Lactobacillales</taxon>
        <taxon>Enterococcaceae</taxon>
        <taxon>Enterococcus</taxon>
    </lineage>
</organism>
<keyword evidence="1" id="KW-1133">Transmembrane helix</keyword>
<reference evidence="3 4" key="1">
    <citation type="submission" date="2009-02" db="EMBL/GenBank/DDBJ databases">
        <authorList>
            <consortium name="The Broad Institute Genome Sequencing Platform"/>
            <person name="Feldgarden M."/>
            <person name="Young S.K."/>
            <person name="Kodira C.D."/>
            <person name="Zeng Q."/>
            <person name="Koehrsen M."/>
            <person name="Alvarado L."/>
            <person name="Berlin A."/>
            <person name="Borenstein D."/>
            <person name="Chen Z."/>
            <person name="Engels R."/>
            <person name="Freedman E."/>
            <person name="Gellesch M."/>
            <person name="Goldberg J."/>
            <person name="Griggs A."/>
            <person name="Gujja S."/>
            <person name="Heiman D."/>
            <person name="Hepburn T."/>
            <person name="Howarth C."/>
            <person name="Jen D."/>
            <person name="Larson L."/>
            <person name="Lewis B."/>
            <person name="Mehta T."/>
            <person name="Park D."/>
            <person name="Pearson M."/>
            <person name="Roberts A."/>
            <person name="Saif S."/>
            <person name="Shea T."/>
            <person name="Shenoy N."/>
            <person name="Sisk P."/>
            <person name="Stolte C."/>
            <person name="Sykes S."/>
            <person name="Walk T."/>
            <person name="White J."/>
            <person name="Yandava C."/>
            <person name="Gilmore M."/>
            <person name="Manson J."/>
            <person name="Palmer K."/>
            <person name="Carniol K."/>
            <person name="Lander E."/>
            <person name="Nusbaum C."/>
            <person name="Galagan J."/>
            <person name="Birren B."/>
        </authorList>
    </citation>
    <scope>NUCLEOTIDE SEQUENCE [LARGE SCALE GENOMIC DNA]</scope>
    <source>
        <strain evidence="3 4">EC20</strain>
    </source>
</reference>
<dbReference type="Proteomes" id="UP000012675">
    <property type="component" value="Chromosome"/>
</dbReference>
<evidence type="ECO:0000259" key="2">
    <source>
        <dbReference type="Pfam" id="PF01478"/>
    </source>
</evidence>
<feature type="domain" description="Prepilin type IV endopeptidase peptidase" evidence="2">
    <location>
        <begin position="89"/>
        <end position="182"/>
    </location>
</feature>
<proteinExistence type="predicted"/>
<accession>C9ACY3</accession>
<evidence type="ECO:0000313" key="4">
    <source>
        <dbReference type="Proteomes" id="UP000012675"/>
    </source>
</evidence>
<dbReference type="InterPro" id="IPR000045">
    <property type="entry name" value="Prepilin_IV_endopep_pep"/>
</dbReference>
<evidence type="ECO:0000256" key="1">
    <source>
        <dbReference type="SAM" id="Phobius"/>
    </source>
</evidence>